<feature type="compositionally biased region" description="Polar residues" evidence="1">
    <location>
        <begin position="488"/>
        <end position="503"/>
    </location>
</feature>
<dbReference type="GO" id="GO:0000978">
    <property type="term" value="F:RNA polymerase II cis-regulatory region sequence-specific DNA binding"/>
    <property type="evidence" value="ECO:0007669"/>
    <property type="project" value="TreeGrafter"/>
</dbReference>
<feature type="domain" description="Grh/CP2 DB" evidence="2">
    <location>
        <begin position="162"/>
        <end position="410"/>
    </location>
</feature>
<dbReference type="PROSITE" id="PS51968">
    <property type="entry name" value="GRH_CP2_DB"/>
    <property type="match status" value="1"/>
</dbReference>
<dbReference type="OrthoDB" id="7680836at2759"/>
<dbReference type="AlphaFoldDB" id="A0A077WC27"/>
<feature type="region of interest" description="Disordered" evidence="1">
    <location>
        <begin position="488"/>
        <end position="513"/>
    </location>
</feature>
<dbReference type="PANTHER" id="PTHR11037:SF20">
    <property type="entry name" value="PROTEIN GRAINYHEAD"/>
    <property type="match status" value="1"/>
</dbReference>
<evidence type="ECO:0000259" key="2">
    <source>
        <dbReference type="PROSITE" id="PS51968"/>
    </source>
</evidence>
<dbReference type="InterPro" id="IPR007604">
    <property type="entry name" value="CP2"/>
</dbReference>
<gene>
    <name evidence="3" type="ORF">LRAMOSA01154</name>
</gene>
<feature type="region of interest" description="Disordered" evidence="1">
    <location>
        <begin position="530"/>
        <end position="562"/>
    </location>
</feature>
<dbReference type="InterPro" id="IPR040167">
    <property type="entry name" value="TF_CP2-like"/>
</dbReference>
<dbReference type="EMBL" id="LK023313">
    <property type="protein sequence ID" value="CDS03753.1"/>
    <property type="molecule type" value="Genomic_DNA"/>
</dbReference>
<name>A0A077WC27_9FUNG</name>
<dbReference type="Pfam" id="PF04516">
    <property type="entry name" value="CP2"/>
    <property type="match status" value="1"/>
</dbReference>
<organism evidence="3">
    <name type="scientific">Lichtheimia ramosa</name>
    <dbReference type="NCBI Taxonomy" id="688394"/>
    <lineage>
        <taxon>Eukaryota</taxon>
        <taxon>Fungi</taxon>
        <taxon>Fungi incertae sedis</taxon>
        <taxon>Mucoromycota</taxon>
        <taxon>Mucoromycotina</taxon>
        <taxon>Mucoromycetes</taxon>
        <taxon>Mucorales</taxon>
        <taxon>Lichtheimiaceae</taxon>
        <taxon>Lichtheimia</taxon>
    </lineage>
</organism>
<feature type="compositionally biased region" description="Low complexity" evidence="1">
    <location>
        <begin position="11"/>
        <end position="26"/>
    </location>
</feature>
<reference evidence="3" key="1">
    <citation type="journal article" date="2014" name="Genome Announc.">
        <title>De novo whole-genome sequence and genome annotation of Lichtheimia ramosa.</title>
        <authorList>
            <person name="Linde J."/>
            <person name="Schwartze V."/>
            <person name="Binder U."/>
            <person name="Lass-Florl C."/>
            <person name="Voigt K."/>
            <person name="Horn F."/>
        </authorList>
    </citation>
    <scope>NUCLEOTIDE SEQUENCE</scope>
    <source>
        <strain evidence="3">JMRC FSU:6197</strain>
    </source>
</reference>
<protein>
    <recommendedName>
        <fullName evidence="2">Grh/CP2 DB domain-containing protein</fullName>
    </recommendedName>
</protein>
<feature type="compositionally biased region" description="Low complexity" evidence="1">
    <location>
        <begin position="87"/>
        <end position="99"/>
    </location>
</feature>
<feature type="compositionally biased region" description="Polar residues" evidence="1">
    <location>
        <begin position="1"/>
        <end position="10"/>
    </location>
</feature>
<evidence type="ECO:0000313" key="3">
    <source>
        <dbReference type="EMBL" id="CDS03753.1"/>
    </source>
</evidence>
<dbReference type="PANTHER" id="PTHR11037">
    <property type="entry name" value="TRANSCRIPTION FACTOR CP2"/>
    <property type="match status" value="1"/>
</dbReference>
<feature type="region of interest" description="Disordered" evidence="1">
    <location>
        <begin position="1"/>
        <end position="29"/>
    </location>
</feature>
<proteinExistence type="predicted"/>
<sequence>MILAHQQQQVSRNSTNPHSSTSPPTSALQRTTINQNDTALMIQPYSQQPITNVLSPDYYFTSPPPATPFDPTMLMNDFSRSHQRAASSTYPHTTTTSSTDRFLPSTLQPIYNNNTTIRCSAATTASTCSTSSPFTFDSTHSVLAPQSQPTSMPFADDMATQSKHLRFHVVLQAATAITQKSEETSITYMNRGQSYAIQLTDRNKYDGPITSTVAITFHDPSHRRVANNYWKFWLSQQKTPQAARAIDIDNAQSTGISNIQYPGFDRISFEWNGACGARIHVRFNCLSTDFSRIKGVKGIPLRAQMESRALPSSSVSSPASLEQQQQQQSTWEYNESSFCKIKLFRDKGAERKNKDDIKQASKQFEKMRETAGDNLGRHPMWLMYNQPMPYSVFTETPTSPVLEPPPTSFDFHFNSKHARTITAPSILPSYHYHLDTWFQSSSPVTAAAETPLTTTPAAASTLIDIAGKRWSETDDGYFTAKTPDYSTTTPGSINSNGSVTLPSNTTTTNQQHNDDLMTRPFMVTPALSFMSTPSPVTPSGVTAGTKRSFPQDENTTTTSNNKRRNVEALCLYIQVAATQQRVPNAEPKRLQLETPTVDDLKHKLCTLLSLHPNQVADVIWRRKDDATTHVLPPSNNTTTTTKRSNNDVLILVDDAVVAQHLLDNALVTVSWEIKADGMVRLVLEH</sequence>
<dbReference type="GO" id="GO:0001228">
    <property type="term" value="F:DNA-binding transcription activator activity, RNA polymerase II-specific"/>
    <property type="evidence" value="ECO:0007669"/>
    <property type="project" value="TreeGrafter"/>
</dbReference>
<dbReference type="GO" id="GO:0005634">
    <property type="term" value="C:nucleus"/>
    <property type="evidence" value="ECO:0007669"/>
    <property type="project" value="TreeGrafter"/>
</dbReference>
<feature type="compositionally biased region" description="Polar residues" evidence="1">
    <location>
        <begin position="530"/>
        <end position="542"/>
    </location>
</feature>
<evidence type="ECO:0000256" key="1">
    <source>
        <dbReference type="SAM" id="MobiDB-lite"/>
    </source>
</evidence>
<feature type="region of interest" description="Disordered" evidence="1">
    <location>
        <begin position="82"/>
        <end position="101"/>
    </location>
</feature>
<accession>A0A077WC27</accession>